<organism evidence="2 3">
    <name type="scientific">Lentinus brumalis</name>
    <dbReference type="NCBI Taxonomy" id="2498619"/>
    <lineage>
        <taxon>Eukaryota</taxon>
        <taxon>Fungi</taxon>
        <taxon>Dikarya</taxon>
        <taxon>Basidiomycota</taxon>
        <taxon>Agaricomycotina</taxon>
        <taxon>Agaricomycetes</taxon>
        <taxon>Polyporales</taxon>
        <taxon>Polyporaceae</taxon>
        <taxon>Lentinus</taxon>
    </lineage>
</organism>
<evidence type="ECO:0000256" key="1">
    <source>
        <dbReference type="SAM" id="Phobius"/>
    </source>
</evidence>
<gene>
    <name evidence="2" type="ORF">OH76DRAFT_46871</name>
</gene>
<accession>A0A371DYB3</accession>
<dbReference type="OrthoDB" id="10501136at2759"/>
<dbReference type="PROSITE" id="PS51257">
    <property type="entry name" value="PROKAR_LIPOPROTEIN"/>
    <property type="match status" value="1"/>
</dbReference>
<sequence length="108" mass="11847">MPNTCRLWFSFPCSSQTCTSCACPSALLSCFISYYSFIIPCASFPSGVSILPLYYYLCRICCLRGLSCCDELSQCICISTVQGTMNTKPKKGIAVYIGRHLYATATST</sequence>
<dbReference type="Proteomes" id="UP000256964">
    <property type="component" value="Unassembled WGS sequence"/>
</dbReference>
<keyword evidence="3" id="KW-1185">Reference proteome</keyword>
<reference evidence="2 3" key="1">
    <citation type="journal article" date="2018" name="Biotechnol. Biofuels">
        <title>Integrative visual omics of the white-rot fungus Polyporus brumalis exposes the biotechnological potential of its oxidative enzymes for delignifying raw plant biomass.</title>
        <authorList>
            <person name="Miyauchi S."/>
            <person name="Rancon A."/>
            <person name="Drula E."/>
            <person name="Hage H."/>
            <person name="Chaduli D."/>
            <person name="Favel A."/>
            <person name="Grisel S."/>
            <person name="Henrissat B."/>
            <person name="Herpoel-Gimbert I."/>
            <person name="Ruiz-Duenas F.J."/>
            <person name="Chevret D."/>
            <person name="Hainaut M."/>
            <person name="Lin J."/>
            <person name="Wang M."/>
            <person name="Pangilinan J."/>
            <person name="Lipzen A."/>
            <person name="Lesage-Meessen L."/>
            <person name="Navarro D."/>
            <person name="Riley R."/>
            <person name="Grigoriev I.V."/>
            <person name="Zhou S."/>
            <person name="Raouche S."/>
            <person name="Rosso M.N."/>
        </authorList>
    </citation>
    <scope>NUCLEOTIDE SEQUENCE [LARGE SCALE GENOMIC DNA]</scope>
    <source>
        <strain evidence="2 3">BRFM 1820</strain>
    </source>
</reference>
<dbReference type="EMBL" id="KZ857379">
    <property type="protein sequence ID" value="RDX57488.1"/>
    <property type="molecule type" value="Genomic_DNA"/>
</dbReference>
<name>A0A371DYB3_9APHY</name>
<keyword evidence="1" id="KW-0812">Transmembrane</keyword>
<proteinExistence type="predicted"/>
<keyword evidence="1" id="KW-1133">Transmembrane helix</keyword>
<evidence type="ECO:0000313" key="3">
    <source>
        <dbReference type="Proteomes" id="UP000256964"/>
    </source>
</evidence>
<evidence type="ECO:0000313" key="2">
    <source>
        <dbReference type="EMBL" id="RDX57488.1"/>
    </source>
</evidence>
<keyword evidence="1" id="KW-0472">Membrane</keyword>
<protein>
    <submittedName>
        <fullName evidence="2">Uncharacterized protein</fullName>
    </submittedName>
</protein>
<dbReference type="AlphaFoldDB" id="A0A371DYB3"/>
<feature type="transmembrane region" description="Helical" evidence="1">
    <location>
        <begin position="34"/>
        <end position="57"/>
    </location>
</feature>